<dbReference type="Proteomes" id="UP000233551">
    <property type="component" value="Unassembled WGS sequence"/>
</dbReference>
<evidence type="ECO:0000313" key="2">
    <source>
        <dbReference type="EMBL" id="PKI73784.1"/>
    </source>
</evidence>
<organism evidence="2 3">
    <name type="scientific">Punica granatum</name>
    <name type="common">Pomegranate</name>
    <dbReference type="NCBI Taxonomy" id="22663"/>
    <lineage>
        <taxon>Eukaryota</taxon>
        <taxon>Viridiplantae</taxon>
        <taxon>Streptophyta</taxon>
        <taxon>Embryophyta</taxon>
        <taxon>Tracheophyta</taxon>
        <taxon>Spermatophyta</taxon>
        <taxon>Magnoliopsida</taxon>
        <taxon>eudicotyledons</taxon>
        <taxon>Gunneridae</taxon>
        <taxon>Pentapetalae</taxon>
        <taxon>rosids</taxon>
        <taxon>malvids</taxon>
        <taxon>Myrtales</taxon>
        <taxon>Lythraceae</taxon>
        <taxon>Punica</taxon>
    </lineage>
</organism>
<protein>
    <submittedName>
        <fullName evidence="2">Uncharacterized protein</fullName>
    </submittedName>
</protein>
<comment type="caution">
    <text evidence="2">The sequence shown here is derived from an EMBL/GenBank/DDBJ whole genome shotgun (WGS) entry which is preliminary data.</text>
</comment>
<sequence length="191" mass="20882">MGSDGWEICVRRYFKLCGGGKWLGVEPPNLDFSRGLEIEPWLGVEPWIHREAFVITETSLGRPCKVPKGHLKLVPRPRWSLGACRPVLGGHLLVSGSGPGSPVRKGVRERSGRSRLMRDAPGTRPNVSLGQGPWKAAKSLGRSPWKAVKSLGRSPWKAVKSLGRGPWEAVKLLGRGPWKAAKCEAEARGKL</sequence>
<evidence type="ECO:0000313" key="3">
    <source>
        <dbReference type="Proteomes" id="UP000233551"/>
    </source>
</evidence>
<dbReference type="EMBL" id="PGOL01000251">
    <property type="protein sequence ID" value="PKI73784.1"/>
    <property type="molecule type" value="Genomic_DNA"/>
</dbReference>
<keyword evidence="3" id="KW-1185">Reference proteome</keyword>
<dbReference type="AlphaFoldDB" id="A0A2I0KZ92"/>
<gene>
    <name evidence="2" type="ORF">CRG98_005817</name>
</gene>
<feature type="region of interest" description="Disordered" evidence="1">
    <location>
        <begin position="98"/>
        <end position="125"/>
    </location>
</feature>
<evidence type="ECO:0000256" key="1">
    <source>
        <dbReference type="SAM" id="MobiDB-lite"/>
    </source>
</evidence>
<accession>A0A2I0KZ92</accession>
<feature type="compositionally biased region" description="Basic and acidic residues" evidence="1">
    <location>
        <begin position="106"/>
        <end position="118"/>
    </location>
</feature>
<proteinExistence type="predicted"/>
<name>A0A2I0KZ92_PUNGR</name>
<reference evidence="2 3" key="1">
    <citation type="submission" date="2017-11" db="EMBL/GenBank/DDBJ databases">
        <title>De-novo sequencing of pomegranate (Punica granatum L.) genome.</title>
        <authorList>
            <person name="Akparov Z."/>
            <person name="Amiraslanov A."/>
            <person name="Hajiyeva S."/>
            <person name="Abbasov M."/>
            <person name="Kaur K."/>
            <person name="Hamwieh A."/>
            <person name="Solovyev V."/>
            <person name="Salamov A."/>
            <person name="Braich B."/>
            <person name="Kosarev P."/>
            <person name="Mahmoud A."/>
            <person name="Hajiyev E."/>
            <person name="Babayeva S."/>
            <person name="Izzatullayeva V."/>
            <person name="Mammadov A."/>
            <person name="Mammadov A."/>
            <person name="Sharifova S."/>
            <person name="Ojaghi J."/>
            <person name="Eynullazada K."/>
            <person name="Bayramov B."/>
            <person name="Abdulazimova A."/>
            <person name="Shahmuradov I."/>
        </authorList>
    </citation>
    <scope>NUCLEOTIDE SEQUENCE [LARGE SCALE GENOMIC DNA]</scope>
    <source>
        <strain evidence="3">cv. AG2017</strain>
        <tissue evidence="2">Leaf</tissue>
    </source>
</reference>